<organism evidence="1 2">
    <name type="scientific">Botrimarina mediterranea</name>
    <dbReference type="NCBI Taxonomy" id="2528022"/>
    <lineage>
        <taxon>Bacteria</taxon>
        <taxon>Pseudomonadati</taxon>
        <taxon>Planctomycetota</taxon>
        <taxon>Planctomycetia</taxon>
        <taxon>Pirellulales</taxon>
        <taxon>Lacipirellulaceae</taxon>
        <taxon>Botrimarina</taxon>
    </lineage>
</organism>
<gene>
    <name evidence="1" type="ORF">Spa11_22040</name>
</gene>
<sequence length="489" mass="53965">MHDLPIHWHEGMFLTPQHFQAADRWQARARSIGSRWDNHYNWGVRSVEIDTDALRNGRLVVRSLQARMPDGELLCFPEDGVLPIVDLRESLRRNRTARVELALPLAKPNQREVTEDAALVSARSVVELRDAVDCNTGAGVQSIPVLRPNARLLVTGDDQAGYQTLSILQVRRSEGANAEPELDPEFIPPLLACDAWAPLQVGVLLRLLERIERKADVLASQAAGRGLDFDSAGQGERLLLEQVRVLNEAIGVLSIDVAAQGVAPLLVYRELARIVGKLSAFAHGMRSRVLPAYDHDDLARCFFSARREIEALLSEVVEPSYQERQFIADKATLAVDVDALWLEPSHRLLVGVQSSAAPDDVQRLLTAGRSLKVGASDRVDDIFMRGESGLALTRIIHVPRALPVRPGLEYYEIGVDQSPSDWLAVGRSMSLAVRFAEHLVGDQPADRNEIVLNDEGKTFTLSLSLFALPNTTAGRINQRDVTPAELTSV</sequence>
<dbReference type="PANTHER" id="PTHR35566">
    <property type="entry name" value="BLR3599 PROTEIN"/>
    <property type="match status" value="1"/>
</dbReference>
<protein>
    <recommendedName>
        <fullName evidence="3">Type VI secretion protein</fullName>
    </recommendedName>
</protein>
<dbReference type="Pfam" id="PF05936">
    <property type="entry name" value="T6SS_VasE"/>
    <property type="match status" value="1"/>
</dbReference>
<dbReference type="RefSeq" id="WP_145111978.1">
    <property type="nucleotide sequence ID" value="NZ_CP036349.1"/>
</dbReference>
<evidence type="ECO:0000313" key="1">
    <source>
        <dbReference type="EMBL" id="QDV74005.1"/>
    </source>
</evidence>
<proteinExistence type="predicted"/>
<evidence type="ECO:0000313" key="2">
    <source>
        <dbReference type="Proteomes" id="UP000316426"/>
    </source>
</evidence>
<evidence type="ECO:0008006" key="3">
    <source>
        <dbReference type="Google" id="ProtNLM"/>
    </source>
</evidence>
<dbReference type="KEGG" id="bmei:Spa11_22040"/>
<reference evidence="1 2" key="1">
    <citation type="submission" date="2019-02" db="EMBL/GenBank/DDBJ databases">
        <title>Deep-cultivation of Planctomycetes and their phenomic and genomic characterization uncovers novel biology.</title>
        <authorList>
            <person name="Wiegand S."/>
            <person name="Jogler M."/>
            <person name="Boedeker C."/>
            <person name="Pinto D."/>
            <person name="Vollmers J."/>
            <person name="Rivas-Marin E."/>
            <person name="Kohn T."/>
            <person name="Peeters S.H."/>
            <person name="Heuer A."/>
            <person name="Rast P."/>
            <person name="Oberbeckmann S."/>
            <person name="Bunk B."/>
            <person name="Jeske O."/>
            <person name="Meyerdierks A."/>
            <person name="Storesund J.E."/>
            <person name="Kallscheuer N."/>
            <person name="Luecker S."/>
            <person name="Lage O.M."/>
            <person name="Pohl T."/>
            <person name="Merkel B.J."/>
            <person name="Hornburger P."/>
            <person name="Mueller R.-W."/>
            <person name="Bruemmer F."/>
            <person name="Labrenz M."/>
            <person name="Spormann A.M."/>
            <person name="Op den Camp H."/>
            <person name="Overmann J."/>
            <person name="Amann R."/>
            <person name="Jetten M.S.M."/>
            <person name="Mascher T."/>
            <person name="Medema M.H."/>
            <person name="Devos D.P."/>
            <person name="Kaster A.-K."/>
            <person name="Ovreas L."/>
            <person name="Rohde M."/>
            <person name="Galperin M.Y."/>
            <person name="Jogler C."/>
        </authorList>
    </citation>
    <scope>NUCLEOTIDE SEQUENCE [LARGE SCALE GENOMIC DNA]</scope>
    <source>
        <strain evidence="1 2">Spa11</strain>
    </source>
</reference>
<dbReference type="EMBL" id="CP036349">
    <property type="protein sequence ID" value="QDV74005.1"/>
    <property type="molecule type" value="Genomic_DNA"/>
</dbReference>
<name>A0A518K890_9BACT</name>
<keyword evidence="2" id="KW-1185">Reference proteome</keyword>
<accession>A0A518K890</accession>
<dbReference type="NCBIfam" id="TIGR03353">
    <property type="entry name" value="VI_chp_4"/>
    <property type="match status" value="1"/>
</dbReference>
<dbReference type="InterPro" id="IPR010263">
    <property type="entry name" value="T6SS_TssK"/>
</dbReference>
<dbReference type="PANTHER" id="PTHR35566:SF1">
    <property type="entry name" value="TYPE VI SECRETION SYSTEM BASEPLATE COMPONENT TSSK1"/>
    <property type="match status" value="1"/>
</dbReference>
<dbReference type="Proteomes" id="UP000316426">
    <property type="component" value="Chromosome"/>
</dbReference>
<dbReference type="AlphaFoldDB" id="A0A518K890"/>